<dbReference type="Proteomes" id="UP000705283">
    <property type="component" value="Unassembled WGS sequence"/>
</dbReference>
<reference evidence="13" key="1">
    <citation type="submission" date="2020-11" db="EMBL/GenBank/DDBJ databases">
        <authorList>
            <person name="Lee S.D."/>
        </authorList>
    </citation>
    <scope>NUCLEOTIDE SEQUENCE</scope>
    <source>
        <strain evidence="13">SAP-2</strain>
    </source>
</reference>
<feature type="compositionally biased region" description="Basic and acidic residues" evidence="10">
    <location>
        <begin position="194"/>
        <end position="204"/>
    </location>
</feature>
<comment type="function">
    <text evidence="7">The pyruvate dehydrogenase complex catalyzes the overall conversion of pyruvate to acetyl-CoA and CO(2). It contains multiple copies of three enzymatic components: pyruvate dehydrogenase (E1), dihydrolipoamide acetyltransferase (E2) and lipoamide dehydrogenase (E3).</text>
</comment>
<evidence type="ECO:0000256" key="9">
    <source>
        <dbReference type="RuleBase" id="RU361137"/>
    </source>
</evidence>
<accession>A0AA40X5F8</accession>
<dbReference type="Pfam" id="PF02817">
    <property type="entry name" value="E3_binding"/>
    <property type="match status" value="1"/>
</dbReference>
<gene>
    <name evidence="13" type="primary">aceF</name>
    <name evidence="13" type="ORF">ITX54_20305</name>
</gene>
<dbReference type="InterPro" id="IPR004167">
    <property type="entry name" value="PSBD"/>
</dbReference>
<comment type="catalytic activity">
    <reaction evidence="8 9">
        <text>N(6)-[(R)-dihydrolipoyl]-L-lysyl-[protein] + acetyl-CoA = N(6)-[(R)-S(8)-acetyldihydrolipoyl]-L-lysyl-[protein] + CoA</text>
        <dbReference type="Rhea" id="RHEA:17017"/>
        <dbReference type="Rhea" id="RHEA-COMP:10475"/>
        <dbReference type="Rhea" id="RHEA-COMP:10478"/>
        <dbReference type="ChEBI" id="CHEBI:57287"/>
        <dbReference type="ChEBI" id="CHEBI:57288"/>
        <dbReference type="ChEBI" id="CHEBI:83100"/>
        <dbReference type="ChEBI" id="CHEBI:83111"/>
        <dbReference type="EC" id="2.3.1.12"/>
    </reaction>
</comment>
<dbReference type="SUPFAM" id="SSF52777">
    <property type="entry name" value="CoA-dependent acyltransferases"/>
    <property type="match status" value="1"/>
</dbReference>
<dbReference type="Pfam" id="PF00198">
    <property type="entry name" value="2-oxoacid_dh"/>
    <property type="match status" value="1"/>
</dbReference>
<feature type="region of interest" description="Disordered" evidence="10">
    <location>
        <begin position="295"/>
        <end position="319"/>
    </location>
</feature>
<feature type="compositionally biased region" description="Low complexity" evidence="10">
    <location>
        <begin position="303"/>
        <end position="317"/>
    </location>
</feature>
<evidence type="ECO:0000256" key="10">
    <source>
        <dbReference type="SAM" id="MobiDB-lite"/>
    </source>
</evidence>
<feature type="region of interest" description="Disordered" evidence="10">
    <location>
        <begin position="190"/>
        <end position="220"/>
    </location>
</feature>
<comment type="similarity">
    <text evidence="1 9">Belongs to the 2-oxoacid dehydrogenase family.</text>
</comment>
<dbReference type="Pfam" id="PF00364">
    <property type="entry name" value="Biotin_lipoyl"/>
    <property type="match status" value="3"/>
</dbReference>
<keyword evidence="6 9" id="KW-0012">Acyltransferase</keyword>
<dbReference type="InterPro" id="IPR023213">
    <property type="entry name" value="CAT-like_dom_sf"/>
</dbReference>
<keyword evidence="3 9" id="KW-0808">Transferase</keyword>
<dbReference type="Gene3D" id="4.10.320.10">
    <property type="entry name" value="E3-binding domain"/>
    <property type="match status" value="1"/>
</dbReference>
<evidence type="ECO:0000313" key="13">
    <source>
        <dbReference type="EMBL" id="MBF6639007.1"/>
    </source>
</evidence>
<dbReference type="CDD" id="cd06849">
    <property type="entry name" value="lipoyl_domain"/>
    <property type="match status" value="3"/>
</dbReference>
<keyword evidence="5 9" id="KW-0450">Lipoyl</keyword>
<keyword evidence="4" id="KW-0677">Repeat</keyword>
<feature type="domain" description="Lipoyl-binding" evidence="11">
    <location>
        <begin position="2"/>
        <end position="75"/>
    </location>
</feature>
<proteinExistence type="inferred from homology"/>
<feature type="domain" description="Lipoyl-binding" evidence="11">
    <location>
        <begin position="213"/>
        <end position="286"/>
    </location>
</feature>
<dbReference type="SUPFAM" id="SSF51230">
    <property type="entry name" value="Single hybrid motif"/>
    <property type="match status" value="3"/>
</dbReference>
<dbReference type="InterPro" id="IPR006256">
    <property type="entry name" value="AcTrfase_Pyrv_DH_cplx"/>
</dbReference>
<feature type="compositionally biased region" description="Basic and acidic residues" evidence="10">
    <location>
        <begin position="85"/>
        <end position="102"/>
    </location>
</feature>
<keyword evidence="13" id="KW-0670">Pyruvate</keyword>
<dbReference type="AlphaFoldDB" id="A0AA40X5F8"/>
<evidence type="ECO:0000256" key="4">
    <source>
        <dbReference type="ARBA" id="ARBA00022737"/>
    </source>
</evidence>
<dbReference type="PROSITE" id="PS50968">
    <property type="entry name" value="BIOTINYL_LIPOYL"/>
    <property type="match status" value="3"/>
</dbReference>
<dbReference type="InterPro" id="IPR036625">
    <property type="entry name" value="E3-bd_dom_sf"/>
</dbReference>
<evidence type="ECO:0000256" key="1">
    <source>
        <dbReference type="ARBA" id="ARBA00007317"/>
    </source>
</evidence>
<dbReference type="NCBIfam" id="TIGR01348">
    <property type="entry name" value="PDHac_trf_long"/>
    <property type="match status" value="1"/>
</dbReference>
<organism evidence="13 14">
    <name type="scientific">Rouxiella silvae</name>
    <dbReference type="NCBI Taxonomy" id="1646373"/>
    <lineage>
        <taxon>Bacteria</taxon>
        <taxon>Pseudomonadati</taxon>
        <taxon>Pseudomonadota</taxon>
        <taxon>Gammaproteobacteria</taxon>
        <taxon>Enterobacterales</taxon>
        <taxon>Yersiniaceae</taxon>
        <taxon>Rouxiella</taxon>
    </lineage>
</organism>
<dbReference type="FunFam" id="4.10.320.10:FF:000003">
    <property type="entry name" value="Acetyltransferase component of pyruvate dehydrogenase complex"/>
    <property type="match status" value="1"/>
</dbReference>
<dbReference type="InterPro" id="IPR000089">
    <property type="entry name" value="Biotin_lipoyl"/>
</dbReference>
<dbReference type="NCBIfam" id="NF008814">
    <property type="entry name" value="PRK11854.1"/>
    <property type="match status" value="1"/>
</dbReference>
<sequence>MAIEINVPDIGADAVEVTEVLVKVGDTVSVEQSLIVVEGDKASMEVPSPQAGVVKEIKVAVGDTVETGKLIFVFDSADGAAAPAKAEEKPAAKEEVKAEEKPAAAASSENKDVNVPDIGGDEVEVTEILVKVGDTVSADQSIINVEGDKASMEVPAPFAGTVKEIKIAAGDKVSTGSLIMVFEVAGSGSAAPAAKEETKAEEKPAAAPAASGSKEVNVPDIGGDEVEVTEIMVKVGDKVAEDQSLITVEGDKASMEVPAPFAGTVKEIKIAAGDKVSTGSLIFVFEVEGAAPAAAPAKKEETAAPAKQEQKAAAPAAVESKGEFSENDAYVHATPVIRRLSREFGVNLSKVKGTGRKGRILREDVQAYVKDAVKRAEAAPAAAAAAGGGLPGMLPWPKVDFSKFGEIEEVELGRIQKISGANLSRNWVMIPHVTQFDEADITEVEEFRKQQNVEAEKKKLDVKITPLVFIMKAVAKALEEFPRFNSSLSADAQTLTLKKYINIGVAVDTPNGLVVPVFRDVNKKGIVELSRELTVISKKARDGKLTASDMQGGCFTISSLGGIGGTAFTPIVNAPDVAILGVSKSSMKPVWNGKEFEPRLMLPLSLSFDHRVIDGAAGARFAAYIGTVMSDIRRLVM</sequence>
<dbReference type="EC" id="2.3.1.12" evidence="9"/>
<evidence type="ECO:0000256" key="6">
    <source>
        <dbReference type="ARBA" id="ARBA00023315"/>
    </source>
</evidence>
<comment type="subunit">
    <text evidence="2 9">Forms a 24-polypeptide structural core with octahedral symmetry.</text>
</comment>
<dbReference type="InterPro" id="IPR003016">
    <property type="entry name" value="2-oxoA_DH_lipoyl-BS"/>
</dbReference>
<dbReference type="Gene3D" id="3.30.559.10">
    <property type="entry name" value="Chloramphenicol acetyltransferase-like domain"/>
    <property type="match status" value="1"/>
</dbReference>
<dbReference type="InterPro" id="IPR011053">
    <property type="entry name" value="Single_hybrid_motif"/>
</dbReference>
<dbReference type="FunFam" id="3.30.559.10:FF:000004">
    <property type="entry name" value="Acetyltransferase component of pyruvate dehydrogenase complex"/>
    <property type="match status" value="1"/>
</dbReference>
<reference evidence="13" key="2">
    <citation type="submission" date="2022-09" db="EMBL/GenBank/DDBJ databases">
        <title>Rouxiella aceris sp. nov., isolated from tree sap and emended description of the genus Rhouxiella.</title>
        <authorList>
            <person name="Kim I.S."/>
        </authorList>
    </citation>
    <scope>NUCLEOTIDE SEQUENCE</scope>
    <source>
        <strain evidence="13">SAP-2</strain>
    </source>
</reference>
<evidence type="ECO:0000256" key="5">
    <source>
        <dbReference type="ARBA" id="ARBA00022823"/>
    </source>
</evidence>
<evidence type="ECO:0000256" key="7">
    <source>
        <dbReference type="ARBA" id="ARBA00025211"/>
    </source>
</evidence>
<dbReference type="InterPro" id="IPR001078">
    <property type="entry name" value="2-oxoacid_DH_actylTfrase"/>
</dbReference>
<evidence type="ECO:0000259" key="12">
    <source>
        <dbReference type="PROSITE" id="PS51826"/>
    </source>
</evidence>
<dbReference type="SUPFAM" id="SSF47005">
    <property type="entry name" value="Peripheral subunit-binding domain of 2-oxo acid dehydrogenase complex"/>
    <property type="match status" value="1"/>
</dbReference>
<feature type="domain" description="Lipoyl-binding" evidence="11">
    <location>
        <begin position="110"/>
        <end position="183"/>
    </location>
</feature>
<evidence type="ECO:0000256" key="3">
    <source>
        <dbReference type="ARBA" id="ARBA00022679"/>
    </source>
</evidence>
<protein>
    <recommendedName>
        <fullName evidence="9">Acetyltransferase component of pyruvate dehydrogenase complex</fullName>
        <ecNumber evidence="9">2.3.1.12</ecNumber>
    </recommendedName>
</protein>
<dbReference type="InterPro" id="IPR050743">
    <property type="entry name" value="2-oxoacid_DH_E2_comp"/>
</dbReference>
<evidence type="ECO:0000313" key="14">
    <source>
        <dbReference type="Proteomes" id="UP000705283"/>
    </source>
</evidence>
<comment type="cofactor">
    <cofactor evidence="9">
        <name>(R)-lipoate</name>
        <dbReference type="ChEBI" id="CHEBI:83088"/>
    </cofactor>
    <text evidence="9">Binds 3 lipoyl cofactors covalently.</text>
</comment>
<dbReference type="PANTHER" id="PTHR43178">
    <property type="entry name" value="DIHYDROLIPOAMIDE ACETYLTRANSFERASE COMPONENT OF PYRUVATE DEHYDROGENASE COMPLEX"/>
    <property type="match status" value="1"/>
</dbReference>
<feature type="domain" description="Peripheral subunit-binding (PSBD)" evidence="12">
    <location>
        <begin position="332"/>
        <end position="369"/>
    </location>
</feature>
<dbReference type="EMBL" id="JADMKS010000009">
    <property type="protein sequence ID" value="MBF6639007.1"/>
    <property type="molecule type" value="Genomic_DNA"/>
</dbReference>
<dbReference type="GO" id="GO:0031405">
    <property type="term" value="F:lipoic acid binding"/>
    <property type="evidence" value="ECO:0007669"/>
    <property type="project" value="TreeGrafter"/>
</dbReference>
<dbReference type="RefSeq" id="WP_194978679.1">
    <property type="nucleotide sequence ID" value="NZ_JADMKS010000009.1"/>
</dbReference>
<evidence type="ECO:0000259" key="11">
    <source>
        <dbReference type="PROSITE" id="PS50968"/>
    </source>
</evidence>
<dbReference type="FunFam" id="2.40.50.100:FF:000009">
    <property type="entry name" value="Acetyltransferase component of pyruvate dehydrogenase complex"/>
    <property type="match status" value="3"/>
</dbReference>
<dbReference type="GO" id="GO:0004742">
    <property type="term" value="F:dihydrolipoyllysine-residue acetyltransferase activity"/>
    <property type="evidence" value="ECO:0007669"/>
    <property type="project" value="UniProtKB-UniRule"/>
</dbReference>
<evidence type="ECO:0000256" key="2">
    <source>
        <dbReference type="ARBA" id="ARBA00011484"/>
    </source>
</evidence>
<dbReference type="PROSITE" id="PS51826">
    <property type="entry name" value="PSBD"/>
    <property type="match status" value="1"/>
</dbReference>
<dbReference type="GO" id="GO:0005737">
    <property type="term" value="C:cytoplasm"/>
    <property type="evidence" value="ECO:0007669"/>
    <property type="project" value="TreeGrafter"/>
</dbReference>
<comment type="caution">
    <text evidence="13">The sequence shown here is derived from an EMBL/GenBank/DDBJ whole genome shotgun (WGS) entry which is preliminary data.</text>
</comment>
<dbReference type="GO" id="GO:0006086">
    <property type="term" value="P:pyruvate decarboxylation to acetyl-CoA"/>
    <property type="evidence" value="ECO:0007669"/>
    <property type="project" value="UniProtKB-UniRule"/>
</dbReference>
<dbReference type="PANTHER" id="PTHR43178:SF2">
    <property type="entry name" value="DIHYDROLIPOYLLYSINE-RESIDUE ACETYLTRANSFERASE COMPONENT OF PYRUVATE DEHYDROGENASE COMPLEX"/>
    <property type="match status" value="1"/>
</dbReference>
<dbReference type="GO" id="GO:0045254">
    <property type="term" value="C:pyruvate dehydrogenase complex"/>
    <property type="evidence" value="ECO:0007669"/>
    <property type="project" value="UniProtKB-UniRule"/>
</dbReference>
<evidence type="ECO:0000256" key="8">
    <source>
        <dbReference type="ARBA" id="ARBA00048370"/>
    </source>
</evidence>
<feature type="region of interest" description="Disordered" evidence="10">
    <location>
        <begin position="85"/>
        <end position="118"/>
    </location>
</feature>
<dbReference type="PROSITE" id="PS00189">
    <property type="entry name" value="LIPOYL"/>
    <property type="match status" value="3"/>
</dbReference>
<dbReference type="Gene3D" id="2.40.50.100">
    <property type="match status" value="3"/>
</dbReference>
<name>A0AA40X5F8_9GAMM</name>